<name>A0A561V4N9_9ACTN</name>
<dbReference type="AlphaFoldDB" id="A0A561V4N9"/>
<feature type="compositionally biased region" description="Basic residues" evidence="1">
    <location>
        <begin position="58"/>
        <end position="68"/>
    </location>
</feature>
<accession>A0A561V4N9</accession>
<gene>
    <name evidence="2" type="ORF">FHX80_115074</name>
</gene>
<evidence type="ECO:0000313" key="2">
    <source>
        <dbReference type="EMBL" id="TWG06579.1"/>
    </source>
</evidence>
<feature type="region of interest" description="Disordered" evidence="1">
    <location>
        <begin position="1"/>
        <end position="103"/>
    </location>
</feature>
<feature type="region of interest" description="Disordered" evidence="1">
    <location>
        <begin position="289"/>
        <end position="337"/>
    </location>
</feature>
<protein>
    <submittedName>
        <fullName evidence="2">Uncharacterized protein</fullName>
    </submittedName>
</protein>
<evidence type="ECO:0000256" key="1">
    <source>
        <dbReference type="SAM" id="MobiDB-lite"/>
    </source>
</evidence>
<feature type="compositionally biased region" description="Pro residues" evidence="1">
    <location>
        <begin position="20"/>
        <end position="45"/>
    </location>
</feature>
<reference evidence="2 3" key="1">
    <citation type="submission" date="2019-06" db="EMBL/GenBank/DDBJ databases">
        <title>Sequencing the genomes of 1000 actinobacteria strains.</title>
        <authorList>
            <person name="Klenk H.-P."/>
        </authorList>
    </citation>
    <scope>NUCLEOTIDE SEQUENCE [LARGE SCALE GENOMIC DNA]</scope>
    <source>
        <strain evidence="2 3">DSM 42059</strain>
    </source>
</reference>
<proteinExistence type="predicted"/>
<feature type="compositionally biased region" description="Pro residues" evidence="1">
    <location>
        <begin position="69"/>
        <end position="81"/>
    </location>
</feature>
<organism evidence="2 3">
    <name type="scientific">Streptomyces brevispora</name>
    <dbReference type="NCBI Taxonomy" id="887462"/>
    <lineage>
        <taxon>Bacteria</taxon>
        <taxon>Bacillati</taxon>
        <taxon>Actinomycetota</taxon>
        <taxon>Actinomycetes</taxon>
        <taxon>Kitasatosporales</taxon>
        <taxon>Streptomycetaceae</taxon>
        <taxon>Streptomyces</taxon>
    </lineage>
</organism>
<sequence>MNFCARLRTSRQEMPCPQHRTPPPSPEPTPCRPPPPAEPFSPPLPRSAEPSWWAARPSRPRPPPRTRPPRPLSRCTPPPTAGTPSSTTPICTGRSCRGPGTRARTWATGRLGSGIYAEPGAETTAIRFDVQHSEVQDHRPEYGSLFGLARLPIGHFTLEPAGTITGIDWRMRLRTAELQGTVTTSAGTLTLRAFIQSTGDVLVRGAGDGVRAAASALPETVALSGGRGRVEPDVLPLGSDGGAARPAVDTGRLDGEELPVETRVAAAHRLVPGLFVHDTVQLGGVAHRLSRGFRTPPRAPPASAPGRASPPWRPGPRPPCASSRDGARSGPGHRSWRRCAGSRAAACGSCPCGARAAIRP</sequence>
<comment type="caution">
    <text evidence="2">The sequence shown here is derived from an EMBL/GenBank/DDBJ whole genome shotgun (WGS) entry which is preliminary data.</text>
</comment>
<dbReference type="EMBL" id="VIWW01000001">
    <property type="protein sequence ID" value="TWG06579.1"/>
    <property type="molecule type" value="Genomic_DNA"/>
</dbReference>
<evidence type="ECO:0000313" key="3">
    <source>
        <dbReference type="Proteomes" id="UP000318186"/>
    </source>
</evidence>
<dbReference type="Proteomes" id="UP000318186">
    <property type="component" value="Unassembled WGS sequence"/>
</dbReference>